<dbReference type="NCBIfam" id="TIGR02734">
    <property type="entry name" value="crtI_fam"/>
    <property type="match status" value="1"/>
</dbReference>
<evidence type="ECO:0000256" key="2">
    <source>
        <dbReference type="ARBA" id="ARBA00022746"/>
    </source>
</evidence>
<dbReference type="PANTHER" id="PTHR43734">
    <property type="entry name" value="PHYTOENE DESATURASE"/>
    <property type="match status" value="1"/>
</dbReference>
<dbReference type="RefSeq" id="WP_101848953.1">
    <property type="nucleotide sequence ID" value="NZ_PKIZ01000001.1"/>
</dbReference>
<dbReference type="GO" id="GO:0016491">
    <property type="term" value="F:oxidoreductase activity"/>
    <property type="evidence" value="ECO:0007669"/>
    <property type="project" value="UniProtKB-KW"/>
</dbReference>
<dbReference type="InterPro" id="IPR002937">
    <property type="entry name" value="Amino_oxidase"/>
</dbReference>
<sequence>MSGRRAVVIGAGVAGLATAGLLARDGYEVTVLERRAVTGGRAGSWEATTPAGTWRFDTGPSWYLMPEVFEHFFALMGTSVADRVPLVDLDPAYRVFGQGHAAPLEVRTGRAEAEALFEAVEPGAGAALGRYLDSARSSYELAVAHFLYTTFRRVPLATVRAVLPRLGVLARLLGESLHRRVARTVRDTRLRQVLGYPAVFLAATPRTAPSLYHLMSHMDLADGVRYPMGGFAALVRAVEDVAVEAGARIRTGCEVVEVTTDEAGAGRSRRGPLPRTGSRARATGVRLASGEVVPADVVVSCADLHHTETALLPPHLRTVDHAAWARRTSGPGAVLALLGVRGRLPQLAHHNLFFTADWDANFAAMFGPDAQTCPAVPRPASAYVCMPSATDPSVAPAGHENLFVLVPVSPDAADGTSVGRGAIGPDGARGPGDEAVEQAVDDAIAQVAEWAGVDDLAERVVVRRTIGPGDFADEYNAWRGNALGPAHTLWQSAFLRGPVTSRHVDGLLYAGATTAPGVGLPMCLISAQNVVKALRGDHSAGPMDPATWLGAGGRVAAGRATGGGA</sequence>
<keyword evidence="7" id="KW-1185">Reference proteome</keyword>
<gene>
    <name evidence="6" type="ORF">CYJ76_00795</name>
</gene>
<evidence type="ECO:0000313" key="6">
    <source>
        <dbReference type="EMBL" id="PKZ42820.1"/>
    </source>
</evidence>
<dbReference type="Proteomes" id="UP000234206">
    <property type="component" value="Unassembled WGS sequence"/>
</dbReference>
<dbReference type="PANTHER" id="PTHR43734:SF1">
    <property type="entry name" value="PHYTOENE DESATURASE"/>
    <property type="match status" value="1"/>
</dbReference>
<comment type="pathway">
    <text evidence="1 4">Carotenoid biosynthesis.</text>
</comment>
<dbReference type="EMBL" id="PKIZ01000001">
    <property type="protein sequence ID" value="PKZ42820.1"/>
    <property type="molecule type" value="Genomic_DNA"/>
</dbReference>
<evidence type="ECO:0000256" key="3">
    <source>
        <dbReference type="ARBA" id="ARBA00023002"/>
    </source>
</evidence>
<keyword evidence="2 4" id="KW-0125">Carotenoid biosynthesis</keyword>
<keyword evidence="3 4" id="KW-0560">Oxidoreductase</keyword>
<evidence type="ECO:0000259" key="5">
    <source>
        <dbReference type="Pfam" id="PF01593"/>
    </source>
</evidence>
<accession>A0A2I1PDY8</accession>
<dbReference type="OrthoDB" id="9774675at2"/>
<name>A0A2I1PDY8_9MICO</name>
<dbReference type="Gene3D" id="3.50.50.60">
    <property type="entry name" value="FAD/NAD(P)-binding domain"/>
    <property type="match status" value="2"/>
</dbReference>
<dbReference type="GO" id="GO:0016117">
    <property type="term" value="P:carotenoid biosynthetic process"/>
    <property type="evidence" value="ECO:0007669"/>
    <property type="project" value="UniProtKB-KW"/>
</dbReference>
<proteinExistence type="inferred from homology"/>
<reference evidence="6 7" key="1">
    <citation type="submission" date="2017-12" db="EMBL/GenBank/DDBJ databases">
        <title>Phylogenetic diversity of female urinary microbiome.</title>
        <authorList>
            <person name="Thomas-White K."/>
            <person name="Wolfe A.J."/>
        </authorList>
    </citation>
    <scope>NUCLEOTIDE SEQUENCE [LARGE SCALE GENOMIC DNA]</scope>
    <source>
        <strain evidence="6 7">UMB1298</strain>
    </source>
</reference>
<protein>
    <submittedName>
        <fullName evidence="6">Phytoene desaturase</fullName>
    </submittedName>
</protein>
<evidence type="ECO:0000256" key="1">
    <source>
        <dbReference type="ARBA" id="ARBA00004829"/>
    </source>
</evidence>
<evidence type="ECO:0000256" key="4">
    <source>
        <dbReference type="RuleBase" id="RU362075"/>
    </source>
</evidence>
<dbReference type="SUPFAM" id="SSF51905">
    <property type="entry name" value="FAD/NAD(P)-binding domain"/>
    <property type="match status" value="1"/>
</dbReference>
<feature type="domain" description="Amine oxidase" evidence="5">
    <location>
        <begin position="13"/>
        <end position="533"/>
    </location>
</feature>
<organism evidence="6 7">
    <name type="scientific">Kytococcus schroeteri</name>
    <dbReference type="NCBI Taxonomy" id="138300"/>
    <lineage>
        <taxon>Bacteria</taxon>
        <taxon>Bacillati</taxon>
        <taxon>Actinomycetota</taxon>
        <taxon>Actinomycetes</taxon>
        <taxon>Micrococcales</taxon>
        <taxon>Kytococcaceae</taxon>
        <taxon>Kytococcus</taxon>
    </lineage>
</organism>
<dbReference type="InterPro" id="IPR036188">
    <property type="entry name" value="FAD/NAD-bd_sf"/>
</dbReference>
<dbReference type="InterPro" id="IPR014105">
    <property type="entry name" value="Carotenoid/retinoid_OxRdtase"/>
</dbReference>
<dbReference type="AlphaFoldDB" id="A0A2I1PDY8"/>
<comment type="similarity">
    <text evidence="4">Belongs to the carotenoid/retinoid oxidoreductase family.</text>
</comment>
<evidence type="ECO:0000313" key="7">
    <source>
        <dbReference type="Proteomes" id="UP000234206"/>
    </source>
</evidence>
<dbReference type="PRINTS" id="PR00419">
    <property type="entry name" value="ADXRDTASE"/>
</dbReference>
<dbReference type="Pfam" id="PF01593">
    <property type="entry name" value="Amino_oxidase"/>
    <property type="match status" value="1"/>
</dbReference>
<comment type="caution">
    <text evidence="6">The sequence shown here is derived from an EMBL/GenBank/DDBJ whole genome shotgun (WGS) entry which is preliminary data.</text>
</comment>